<dbReference type="InterPro" id="IPR044427">
    <property type="entry name" value="LegAS4-like_SET"/>
</dbReference>
<keyword evidence="5" id="KW-1185">Reference proteome</keyword>
<dbReference type="InterPro" id="IPR001214">
    <property type="entry name" value="SET_dom"/>
</dbReference>
<organism evidence="4 5">
    <name type="scientific">Pythium oligandrum</name>
    <name type="common">Mycoparasitic fungus</name>
    <dbReference type="NCBI Taxonomy" id="41045"/>
    <lineage>
        <taxon>Eukaryota</taxon>
        <taxon>Sar</taxon>
        <taxon>Stramenopiles</taxon>
        <taxon>Oomycota</taxon>
        <taxon>Peronosporomycetes</taxon>
        <taxon>Pythiales</taxon>
        <taxon>Pythiaceae</taxon>
        <taxon>Pythium</taxon>
    </lineage>
</organism>
<dbReference type="OrthoDB" id="308383at2759"/>
<dbReference type="Gene3D" id="2.170.270.10">
    <property type="entry name" value="SET domain"/>
    <property type="match status" value="1"/>
</dbReference>
<dbReference type="Proteomes" id="UP000794436">
    <property type="component" value="Unassembled WGS sequence"/>
</dbReference>
<dbReference type="SUPFAM" id="SSF82199">
    <property type="entry name" value="SET domain"/>
    <property type="match status" value="1"/>
</dbReference>
<evidence type="ECO:0000256" key="1">
    <source>
        <dbReference type="ARBA" id="ARBA00023015"/>
    </source>
</evidence>
<accession>A0A8K1CG94</accession>
<keyword evidence="1" id="KW-0805">Transcription regulation</keyword>
<sequence length="287" mass="31297">MGAHPLEVRGTAAYHVTKSPESTSLMAPASSALSEAMAATQPLSLCTDHRCLDRDACYSYDEISKVTRLTHPSEDCTLDATLTIAYLSRNGDLERISVERAEELMRCTYTSKLLFQSSSMLRNYAFWGFSDIIEDGFQAIAVSKDDCSLISPHVAVGHVALLGEMEDNALGLFATADFDSKAFLGEYTGVIMQPTDASHTGTHDPYGISYPSVFEGGQLHVSALEFGNVIRCINHSDAPNAHFAPMLLQGILHIYCFTTRPVKAGEQIFVDYGPAYWKHAGVEPIAC</sequence>
<name>A0A8K1CG94_PYTOL</name>
<dbReference type="GO" id="GO:0035098">
    <property type="term" value="C:ESC/E(Z) complex"/>
    <property type="evidence" value="ECO:0007669"/>
    <property type="project" value="TreeGrafter"/>
</dbReference>
<dbReference type="Pfam" id="PF00856">
    <property type="entry name" value="SET"/>
    <property type="match status" value="1"/>
</dbReference>
<dbReference type="EMBL" id="SPLM01000073">
    <property type="protein sequence ID" value="TMW62463.1"/>
    <property type="molecule type" value="Genomic_DNA"/>
</dbReference>
<dbReference type="InterPro" id="IPR045318">
    <property type="entry name" value="EZH1/2-like"/>
</dbReference>
<dbReference type="AlphaFoldDB" id="A0A8K1CG94"/>
<evidence type="ECO:0000313" key="4">
    <source>
        <dbReference type="EMBL" id="TMW62463.1"/>
    </source>
</evidence>
<gene>
    <name evidence="4" type="ORF">Poli38472_005081</name>
</gene>
<dbReference type="GO" id="GO:0003682">
    <property type="term" value="F:chromatin binding"/>
    <property type="evidence" value="ECO:0007669"/>
    <property type="project" value="TreeGrafter"/>
</dbReference>
<evidence type="ECO:0000313" key="5">
    <source>
        <dbReference type="Proteomes" id="UP000794436"/>
    </source>
</evidence>
<dbReference type="PROSITE" id="PS50280">
    <property type="entry name" value="SET"/>
    <property type="match status" value="1"/>
</dbReference>
<dbReference type="GO" id="GO:0046976">
    <property type="term" value="F:histone H3K27 methyltransferase activity"/>
    <property type="evidence" value="ECO:0007669"/>
    <property type="project" value="TreeGrafter"/>
</dbReference>
<comment type="caution">
    <text evidence="4">The sequence shown here is derived from an EMBL/GenBank/DDBJ whole genome shotgun (WGS) entry which is preliminary data.</text>
</comment>
<evidence type="ECO:0000259" key="3">
    <source>
        <dbReference type="PROSITE" id="PS50280"/>
    </source>
</evidence>
<keyword evidence="2" id="KW-0804">Transcription</keyword>
<reference evidence="4" key="1">
    <citation type="submission" date="2019-03" db="EMBL/GenBank/DDBJ databases">
        <title>Long read genome sequence of the mycoparasitic Pythium oligandrum ATCC 38472 isolated from sugarbeet rhizosphere.</title>
        <authorList>
            <person name="Gaulin E."/>
        </authorList>
    </citation>
    <scope>NUCLEOTIDE SEQUENCE</scope>
    <source>
        <strain evidence="4">ATCC 38472_TT</strain>
    </source>
</reference>
<feature type="domain" description="SET" evidence="3">
    <location>
        <begin position="138"/>
        <end position="273"/>
    </location>
</feature>
<dbReference type="InterPro" id="IPR046341">
    <property type="entry name" value="SET_dom_sf"/>
</dbReference>
<dbReference type="SMART" id="SM00317">
    <property type="entry name" value="SET"/>
    <property type="match status" value="1"/>
</dbReference>
<dbReference type="CDD" id="cd10522">
    <property type="entry name" value="SET_LegAS4-like"/>
    <property type="match status" value="1"/>
</dbReference>
<dbReference type="PANTHER" id="PTHR45747">
    <property type="entry name" value="HISTONE-LYSINE N-METHYLTRANSFERASE E(Z)"/>
    <property type="match status" value="1"/>
</dbReference>
<proteinExistence type="predicted"/>
<protein>
    <recommendedName>
        <fullName evidence="3">SET domain-containing protein</fullName>
    </recommendedName>
</protein>
<dbReference type="GO" id="GO:0031507">
    <property type="term" value="P:heterochromatin formation"/>
    <property type="evidence" value="ECO:0007669"/>
    <property type="project" value="TreeGrafter"/>
</dbReference>
<evidence type="ECO:0000256" key="2">
    <source>
        <dbReference type="ARBA" id="ARBA00023163"/>
    </source>
</evidence>
<dbReference type="PANTHER" id="PTHR45747:SF4">
    <property type="entry name" value="HISTONE-LYSINE N-METHYLTRANSFERASE E(Z)"/>
    <property type="match status" value="1"/>
</dbReference>